<dbReference type="Pfam" id="PF03298">
    <property type="entry name" value="Stanniocalcin"/>
    <property type="match status" value="1"/>
</dbReference>
<proteinExistence type="inferred from homology"/>
<keyword evidence="7" id="KW-1185">Reference proteome</keyword>
<sequence>MIRGVAFSLLFAYVEPALDYSICDAYLELEAAAPCGPNGYALNFGYPICKNFIKDEWMYLPNGKAFLDCVRPCLANFVTANISNGITNCTEITQLAFESHVPCYNQCGFCDSEFS</sequence>
<evidence type="ECO:0000313" key="6">
    <source>
        <dbReference type="EMBL" id="GMR49497.1"/>
    </source>
</evidence>
<dbReference type="PANTHER" id="PTHR11245:SF6">
    <property type="entry name" value="DUF19 DOMAIN-CONTAINING PROTEIN"/>
    <property type="match status" value="1"/>
</dbReference>
<keyword evidence="3" id="KW-0372">Hormone</keyword>
<accession>A0AAN5I2F4</accession>
<dbReference type="AlphaFoldDB" id="A0AAN5I2F4"/>
<comment type="similarity">
    <text evidence="1">Belongs to the stanniocalcin family.</text>
</comment>
<feature type="non-terminal residue" evidence="6">
    <location>
        <position position="115"/>
    </location>
</feature>
<dbReference type="GO" id="GO:0005615">
    <property type="term" value="C:extracellular space"/>
    <property type="evidence" value="ECO:0007669"/>
    <property type="project" value="TreeGrafter"/>
</dbReference>
<evidence type="ECO:0000313" key="7">
    <source>
        <dbReference type="Proteomes" id="UP001328107"/>
    </source>
</evidence>
<reference evidence="7" key="1">
    <citation type="submission" date="2022-10" db="EMBL/GenBank/DDBJ databases">
        <title>Genome assembly of Pristionchus species.</title>
        <authorList>
            <person name="Yoshida K."/>
            <person name="Sommer R.J."/>
        </authorList>
    </citation>
    <scope>NUCLEOTIDE SEQUENCE [LARGE SCALE GENOMIC DNA]</scope>
    <source>
        <strain evidence="7">RS5460</strain>
    </source>
</reference>
<dbReference type="GO" id="GO:0006874">
    <property type="term" value="P:intracellular calcium ion homeostasis"/>
    <property type="evidence" value="ECO:0007669"/>
    <property type="project" value="TreeGrafter"/>
</dbReference>
<comment type="subunit">
    <text evidence="2">Homodimer; disulfide-linked.</text>
</comment>
<gene>
    <name evidence="6" type="ORF">PMAYCL1PPCAC_19692</name>
</gene>
<dbReference type="GO" id="GO:0005179">
    <property type="term" value="F:hormone activity"/>
    <property type="evidence" value="ECO:0007669"/>
    <property type="project" value="UniProtKB-KW"/>
</dbReference>
<keyword evidence="4" id="KW-1015">Disulfide bond</keyword>
<dbReference type="EMBL" id="BTRK01000004">
    <property type="protein sequence ID" value="GMR49497.1"/>
    <property type="molecule type" value="Genomic_DNA"/>
</dbReference>
<protein>
    <recommendedName>
        <fullName evidence="8">Ion channel</fullName>
    </recommendedName>
</protein>
<evidence type="ECO:0000256" key="4">
    <source>
        <dbReference type="ARBA" id="ARBA00023157"/>
    </source>
</evidence>
<dbReference type="InterPro" id="IPR004978">
    <property type="entry name" value="Stanniocalcin"/>
</dbReference>
<dbReference type="Proteomes" id="UP001328107">
    <property type="component" value="Unassembled WGS sequence"/>
</dbReference>
<evidence type="ECO:0008006" key="8">
    <source>
        <dbReference type="Google" id="ProtNLM"/>
    </source>
</evidence>
<organism evidence="6 7">
    <name type="scientific">Pristionchus mayeri</name>
    <dbReference type="NCBI Taxonomy" id="1317129"/>
    <lineage>
        <taxon>Eukaryota</taxon>
        <taxon>Metazoa</taxon>
        <taxon>Ecdysozoa</taxon>
        <taxon>Nematoda</taxon>
        <taxon>Chromadorea</taxon>
        <taxon>Rhabditida</taxon>
        <taxon>Rhabditina</taxon>
        <taxon>Diplogasteromorpha</taxon>
        <taxon>Diplogasteroidea</taxon>
        <taxon>Neodiplogasteridae</taxon>
        <taxon>Pristionchus</taxon>
    </lineage>
</organism>
<dbReference type="PANTHER" id="PTHR11245">
    <property type="entry name" value="STANNIOCALCIN"/>
    <property type="match status" value="1"/>
</dbReference>
<feature type="chain" id="PRO_5042873551" description="Ion channel" evidence="5">
    <location>
        <begin position="17"/>
        <end position="115"/>
    </location>
</feature>
<evidence type="ECO:0000256" key="3">
    <source>
        <dbReference type="ARBA" id="ARBA00022702"/>
    </source>
</evidence>
<feature type="signal peptide" evidence="5">
    <location>
        <begin position="1"/>
        <end position="16"/>
    </location>
</feature>
<name>A0AAN5I2F4_9BILA</name>
<comment type="caution">
    <text evidence="6">The sequence shown here is derived from an EMBL/GenBank/DDBJ whole genome shotgun (WGS) entry which is preliminary data.</text>
</comment>
<keyword evidence="5" id="KW-0732">Signal</keyword>
<evidence type="ECO:0000256" key="2">
    <source>
        <dbReference type="ARBA" id="ARBA00011748"/>
    </source>
</evidence>
<evidence type="ECO:0000256" key="5">
    <source>
        <dbReference type="SAM" id="SignalP"/>
    </source>
</evidence>
<evidence type="ECO:0000256" key="1">
    <source>
        <dbReference type="ARBA" id="ARBA00008693"/>
    </source>
</evidence>